<protein>
    <submittedName>
        <fullName evidence="2">Putative imidazolonepropionase</fullName>
    </submittedName>
</protein>
<gene>
    <name evidence="2" type="primary">amdhd1_0</name>
    <name evidence="2" type="ORF">g.34494</name>
</gene>
<feature type="non-terminal residue" evidence="2">
    <location>
        <position position="185"/>
    </location>
</feature>
<name>A0A1D1YPS4_9ARAE</name>
<organism evidence="2">
    <name type="scientific">Anthurium amnicola</name>
    <dbReference type="NCBI Taxonomy" id="1678845"/>
    <lineage>
        <taxon>Eukaryota</taxon>
        <taxon>Viridiplantae</taxon>
        <taxon>Streptophyta</taxon>
        <taxon>Embryophyta</taxon>
        <taxon>Tracheophyta</taxon>
        <taxon>Spermatophyta</taxon>
        <taxon>Magnoliopsida</taxon>
        <taxon>Liliopsida</taxon>
        <taxon>Araceae</taxon>
        <taxon>Pothoideae</taxon>
        <taxon>Potheae</taxon>
        <taxon>Anthurium</taxon>
    </lineage>
</organism>
<dbReference type="PANTHER" id="PTHR35834:SF2">
    <property type="entry name" value="ATAXIN-10 DOMAIN-CONTAINING PROTEIN"/>
    <property type="match status" value="1"/>
</dbReference>
<reference evidence="2" key="1">
    <citation type="submission" date="2015-07" db="EMBL/GenBank/DDBJ databases">
        <title>Transcriptome Assembly of Anthurium amnicola.</title>
        <authorList>
            <person name="Suzuki J."/>
        </authorList>
    </citation>
    <scope>NUCLEOTIDE SEQUENCE</scope>
</reference>
<proteinExistence type="predicted"/>
<evidence type="ECO:0000256" key="1">
    <source>
        <dbReference type="SAM" id="MobiDB-lite"/>
    </source>
</evidence>
<evidence type="ECO:0000313" key="2">
    <source>
        <dbReference type="EMBL" id="JAT56640.1"/>
    </source>
</evidence>
<feature type="compositionally biased region" description="Acidic residues" evidence="1">
    <location>
        <begin position="43"/>
        <end position="53"/>
    </location>
</feature>
<sequence>RERERERKRGGGMEDSLVLRALEALKRACKDLQGTAAGGHEVDEGDPEEEERDPCESPSMKALLVLQSESQDGGLLFADPALSTLCSLLSRLKSLYLSSSYGEDPGGGIGGLLSSLLDLHHLPLLLPKKRRRRSVPGRCWSNCREISRVAGSIESEIQSWIDRESLGRLVSALRSLGPSSSSSSS</sequence>
<feature type="region of interest" description="Disordered" evidence="1">
    <location>
        <begin position="35"/>
        <end position="57"/>
    </location>
</feature>
<feature type="non-terminal residue" evidence="2">
    <location>
        <position position="1"/>
    </location>
</feature>
<accession>A0A1D1YPS4</accession>
<dbReference type="AlphaFoldDB" id="A0A1D1YPS4"/>
<dbReference type="PANTHER" id="PTHR35834">
    <property type="entry name" value="ARMADILLO-TYPE FOLD PROTEIN-RELATED"/>
    <property type="match status" value="1"/>
</dbReference>
<dbReference type="EMBL" id="GDJX01011296">
    <property type="protein sequence ID" value="JAT56640.1"/>
    <property type="molecule type" value="Transcribed_RNA"/>
</dbReference>